<feature type="signal peptide" evidence="1">
    <location>
        <begin position="1"/>
        <end position="22"/>
    </location>
</feature>
<dbReference type="OrthoDB" id="552111at2759"/>
<dbReference type="Gramene" id="PNW78354">
    <property type="protein sequence ID" value="PNW78354"/>
    <property type="gene ID" value="CHLRE_09g400600v5"/>
</dbReference>
<dbReference type="EMBL" id="CM008970">
    <property type="protein sequence ID" value="PNW78354.1"/>
    <property type="molecule type" value="Genomic_DNA"/>
</dbReference>
<dbReference type="InParanoid" id="A0A2K3DCU1"/>
<dbReference type="GeneID" id="5720696"/>
<evidence type="ECO:0000313" key="3">
    <source>
        <dbReference type="Proteomes" id="UP000006906"/>
    </source>
</evidence>
<keyword evidence="3" id="KW-1185">Reference proteome</keyword>
<dbReference type="AlphaFoldDB" id="A0A2K3DCU1"/>
<feature type="chain" id="PRO_5014444212" evidence="1">
    <location>
        <begin position="23"/>
        <end position="753"/>
    </location>
</feature>
<name>A0A2K3DCU1_CHLRE</name>
<gene>
    <name evidence="2" type="ORF">CHLRE_09g400600v5</name>
</gene>
<dbReference type="PaxDb" id="3055-EDP01809"/>
<dbReference type="KEGG" id="cre:CHLRE_09g400600v5"/>
<evidence type="ECO:0000256" key="1">
    <source>
        <dbReference type="SAM" id="SignalP"/>
    </source>
</evidence>
<organism evidence="2 3">
    <name type="scientific">Chlamydomonas reinhardtii</name>
    <name type="common">Chlamydomonas smithii</name>
    <dbReference type="NCBI Taxonomy" id="3055"/>
    <lineage>
        <taxon>Eukaryota</taxon>
        <taxon>Viridiplantae</taxon>
        <taxon>Chlorophyta</taxon>
        <taxon>core chlorophytes</taxon>
        <taxon>Chlorophyceae</taxon>
        <taxon>CS clade</taxon>
        <taxon>Chlamydomonadales</taxon>
        <taxon>Chlamydomonadaceae</taxon>
        <taxon>Chlamydomonas</taxon>
    </lineage>
</organism>
<protein>
    <submittedName>
        <fullName evidence="2">Uncharacterized protein</fullName>
    </submittedName>
</protein>
<evidence type="ECO:0000313" key="2">
    <source>
        <dbReference type="EMBL" id="PNW78354.1"/>
    </source>
</evidence>
<reference evidence="2 3" key="1">
    <citation type="journal article" date="2007" name="Science">
        <title>The Chlamydomonas genome reveals the evolution of key animal and plant functions.</title>
        <authorList>
            <person name="Merchant S.S."/>
            <person name="Prochnik S.E."/>
            <person name="Vallon O."/>
            <person name="Harris E.H."/>
            <person name="Karpowicz S.J."/>
            <person name="Witman G.B."/>
            <person name="Terry A."/>
            <person name="Salamov A."/>
            <person name="Fritz-Laylin L.K."/>
            <person name="Marechal-Drouard L."/>
            <person name="Marshall W.F."/>
            <person name="Qu L.H."/>
            <person name="Nelson D.R."/>
            <person name="Sanderfoot A.A."/>
            <person name="Spalding M.H."/>
            <person name="Kapitonov V.V."/>
            <person name="Ren Q."/>
            <person name="Ferris P."/>
            <person name="Lindquist E."/>
            <person name="Shapiro H."/>
            <person name="Lucas S.M."/>
            <person name="Grimwood J."/>
            <person name="Schmutz J."/>
            <person name="Cardol P."/>
            <person name="Cerutti H."/>
            <person name="Chanfreau G."/>
            <person name="Chen C.L."/>
            <person name="Cognat V."/>
            <person name="Croft M.T."/>
            <person name="Dent R."/>
            <person name="Dutcher S."/>
            <person name="Fernandez E."/>
            <person name="Fukuzawa H."/>
            <person name="Gonzalez-Ballester D."/>
            <person name="Gonzalez-Halphen D."/>
            <person name="Hallmann A."/>
            <person name="Hanikenne M."/>
            <person name="Hippler M."/>
            <person name="Inwood W."/>
            <person name="Jabbari K."/>
            <person name="Kalanon M."/>
            <person name="Kuras R."/>
            <person name="Lefebvre P.A."/>
            <person name="Lemaire S.D."/>
            <person name="Lobanov A.V."/>
            <person name="Lohr M."/>
            <person name="Manuell A."/>
            <person name="Meier I."/>
            <person name="Mets L."/>
            <person name="Mittag M."/>
            <person name="Mittelmeier T."/>
            <person name="Moroney J.V."/>
            <person name="Moseley J."/>
            <person name="Napoli C."/>
            <person name="Nedelcu A.M."/>
            <person name="Niyogi K."/>
            <person name="Novoselov S.V."/>
            <person name="Paulsen I.T."/>
            <person name="Pazour G."/>
            <person name="Purton S."/>
            <person name="Ral J.P."/>
            <person name="Riano-Pachon D.M."/>
            <person name="Riekhof W."/>
            <person name="Rymarquis L."/>
            <person name="Schroda M."/>
            <person name="Stern D."/>
            <person name="Umen J."/>
            <person name="Willows R."/>
            <person name="Wilson N."/>
            <person name="Zimmer S.L."/>
            <person name="Allmer J."/>
            <person name="Balk J."/>
            <person name="Bisova K."/>
            <person name="Chen C.J."/>
            <person name="Elias M."/>
            <person name="Gendler K."/>
            <person name="Hauser C."/>
            <person name="Lamb M.R."/>
            <person name="Ledford H."/>
            <person name="Long J.C."/>
            <person name="Minagawa J."/>
            <person name="Page M.D."/>
            <person name="Pan J."/>
            <person name="Pootakham W."/>
            <person name="Roje S."/>
            <person name="Rose A."/>
            <person name="Stahlberg E."/>
            <person name="Terauchi A.M."/>
            <person name="Yang P."/>
            <person name="Ball S."/>
            <person name="Bowler C."/>
            <person name="Dieckmann C.L."/>
            <person name="Gladyshev V.N."/>
            <person name="Green P."/>
            <person name="Jorgensen R."/>
            <person name="Mayfield S."/>
            <person name="Mueller-Roeber B."/>
            <person name="Rajamani S."/>
            <person name="Sayre R.T."/>
            <person name="Brokstein P."/>
            <person name="Dubchak I."/>
            <person name="Goodstein D."/>
            <person name="Hornick L."/>
            <person name="Huang Y.W."/>
            <person name="Jhaveri J."/>
            <person name="Luo Y."/>
            <person name="Martinez D."/>
            <person name="Ngau W.C."/>
            <person name="Otillar B."/>
            <person name="Poliakov A."/>
            <person name="Porter A."/>
            <person name="Szajkowski L."/>
            <person name="Werner G."/>
            <person name="Zhou K."/>
            <person name="Grigoriev I.V."/>
            <person name="Rokhsar D.S."/>
            <person name="Grossman A.R."/>
        </authorList>
    </citation>
    <scope>NUCLEOTIDE SEQUENCE [LARGE SCALE GENOMIC DNA]</scope>
    <source>
        <strain evidence="3">CC-503</strain>
    </source>
</reference>
<dbReference type="Proteomes" id="UP000006906">
    <property type="component" value="Chromosome 9"/>
</dbReference>
<keyword evidence="1" id="KW-0732">Signal</keyword>
<proteinExistence type="predicted"/>
<accession>A0A2K3DCU1</accession>
<sequence>MTVLWGLLLVALLAVVSVPVQASSVWKPHILCAGNTCDASGMCFSASAAKWMWDSCPSAGWQMLGKANVTDDSACELSSSCSWSRSCPEDNVYVSASCGDCWGCVETAAGSLQQQQIGMSVVGRAYVKCCPKRLRVNCAEMLPCVFEPTAESLVAHVDIGGAAQRRRSAAACATPDSFLGDLLASNMSADPVFRGAVNMFPPLGAVMTTMPSVFTWYAARWDAGIRPVVSAMLCGKNGAANSIASALASLFTRPPATADRAISVLRRLLVPVAQSALDTTPGSVLFDLINNDLGFATKNVNAYLTRDNVQLATNFIQAFTSSTDEDTLSLLVEAADLAGGAVGADYDYGSVLGYVANNPFGIVGVLVGLGAELLSVDSRVTAMLTMTAGEKDMFQKMQANLAQLKPAIKGMIQVLERYPDYQVALAAPSLKDVVTPTTQTPSTVPDAANACAASKDGADTFLTSKLATDSTFLSSLATLPYIGNMFQTIPAVVDWWVGAYDKTVGVVMRLALCNTKVADIATKDMDLALAALKDLALPVVKRFLVTNSGIILSQALQKNFGFNTSDIGPDYLTKQVVSDVVQFLKDNEADLDYGLAYVPGVVGYGLLTLMGLDDRFTIPDLISDALIAMYAMAEVPVQVLGGGSSSSSASGRRMIADTTSPLAAVLTLSTDQKQAFNTFSTSVLQVQAQTTKVLSTVGVSTSAPLPGAAPIPTLAPGAGVKSDGGSAAGLAAHAGLLLGCLAALAFQKFEGFV</sequence>
<dbReference type="RefSeq" id="XP_042920803.1">
    <property type="nucleotide sequence ID" value="XM_043065996.1"/>
</dbReference>